<dbReference type="RefSeq" id="WP_123237511.1">
    <property type="nucleotide sequence ID" value="NZ_RJVP01000004.1"/>
</dbReference>
<organism evidence="1 2">
    <name type="scientific">Pseudomethylobacillus aquaticus</name>
    <dbReference type="NCBI Taxonomy" id="2676064"/>
    <lineage>
        <taxon>Bacteria</taxon>
        <taxon>Pseudomonadati</taxon>
        <taxon>Pseudomonadota</taxon>
        <taxon>Betaproteobacteria</taxon>
        <taxon>Nitrosomonadales</taxon>
        <taxon>Methylophilaceae</taxon>
        <taxon>Pseudomethylobacillus</taxon>
    </lineage>
</organism>
<name>A0A3N0UYW7_9PROT</name>
<comment type="caution">
    <text evidence="1">The sequence shown here is derived from an EMBL/GenBank/DDBJ whole genome shotgun (WGS) entry which is preliminary data.</text>
</comment>
<reference evidence="1 2" key="1">
    <citation type="submission" date="2018-10" db="EMBL/GenBank/DDBJ databases">
        <authorList>
            <person name="Chen W.-M."/>
        </authorList>
    </citation>
    <scope>NUCLEOTIDE SEQUENCE [LARGE SCALE GENOMIC DNA]</scope>
    <source>
        <strain evidence="1 2">H-5</strain>
    </source>
</reference>
<dbReference type="Proteomes" id="UP000275137">
    <property type="component" value="Unassembled WGS sequence"/>
</dbReference>
<dbReference type="AlphaFoldDB" id="A0A3N0UYW7"/>
<proteinExistence type="predicted"/>
<evidence type="ECO:0000313" key="2">
    <source>
        <dbReference type="Proteomes" id="UP000275137"/>
    </source>
</evidence>
<sequence length="73" mass="7443">MTISAMPATPRADASALLAFDGPAHVIVEWLVVTGPGTVTPLSDATDVTGRAWAVYRPNGASGTATIRVQHGA</sequence>
<evidence type="ECO:0000313" key="1">
    <source>
        <dbReference type="EMBL" id="ROH85737.1"/>
    </source>
</evidence>
<dbReference type="EMBL" id="RJVP01000004">
    <property type="protein sequence ID" value="ROH85737.1"/>
    <property type="molecule type" value="Genomic_DNA"/>
</dbReference>
<accession>A0A3N0UYW7</accession>
<protein>
    <submittedName>
        <fullName evidence="1">Uncharacterized protein</fullName>
    </submittedName>
</protein>
<gene>
    <name evidence="1" type="ORF">ED236_08305</name>
</gene>
<keyword evidence="2" id="KW-1185">Reference proteome</keyword>